<accession>A0A5B0DNA8</accession>
<dbReference type="EMBL" id="VSJJ01000001">
    <property type="protein sequence ID" value="KAA0967472.1"/>
    <property type="molecule type" value="Genomic_DNA"/>
</dbReference>
<protein>
    <submittedName>
        <fullName evidence="1">Uncharacterized protein</fullName>
    </submittedName>
</protein>
<proteinExistence type="predicted"/>
<name>A0A5B0DNA8_STRCR</name>
<organism evidence="1 2">
    <name type="scientific">Streptococcus cristatus</name>
    <dbReference type="NCBI Taxonomy" id="45634"/>
    <lineage>
        <taxon>Bacteria</taxon>
        <taxon>Bacillati</taxon>
        <taxon>Bacillota</taxon>
        <taxon>Bacilli</taxon>
        <taxon>Lactobacillales</taxon>
        <taxon>Streptococcaceae</taxon>
        <taxon>Streptococcus</taxon>
    </lineage>
</organism>
<sequence>MKKLTNKNSASSSKGASLTALRDVPFKFSISEQLDNKFAFKDLKAADIKALHNFIDITIGKKLTITQVDKLYLRTKGGVTQTINNKDVVHYGKDCNSFRVFGYYNSENYFNITRIDPKHKTNAE</sequence>
<evidence type="ECO:0000313" key="2">
    <source>
        <dbReference type="Proteomes" id="UP000323039"/>
    </source>
</evidence>
<dbReference type="Proteomes" id="UP000323039">
    <property type="component" value="Unassembled WGS sequence"/>
</dbReference>
<gene>
    <name evidence="1" type="ORF">FXF62_02035</name>
</gene>
<dbReference type="RefSeq" id="WP_149517463.1">
    <property type="nucleotide sequence ID" value="NZ_VSJJ01000001.1"/>
</dbReference>
<comment type="caution">
    <text evidence="1">The sequence shown here is derived from an EMBL/GenBank/DDBJ whole genome shotgun (WGS) entry which is preliminary data.</text>
</comment>
<evidence type="ECO:0000313" key="1">
    <source>
        <dbReference type="EMBL" id="KAA0967472.1"/>
    </source>
</evidence>
<reference evidence="1 2" key="1">
    <citation type="submission" date="2019-08" db="EMBL/GenBank/DDBJ databases">
        <title>Genome sequence and analysis of Streptococcus cristatus strain S22 isolated from throat swab of children scarlet fever in Hangzhou, China.</title>
        <authorList>
            <person name="Huang Y."/>
            <person name="Xie L."/>
        </authorList>
    </citation>
    <scope>NUCLEOTIDE SEQUENCE [LARGE SCALE GENOMIC DNA]</scope>
    <source>
        <strain evidence="1 2">S22</strain>
    </source>
</reference>
<dbReference type="AlphaFoldDB" id="A0A5B0DNA8"/>
<dbReference type="NCBIfam" id="NF046006">
    <property type="entry name" value="MAG6450_fam"/>
    <property type="match status" value="1"/>
</dbReference>